<accession>A0A150S466</accession>
<evidence type="ECO:0000313" key="2">
    <source>
        <dbReference type="EMBL" id="KYF87222.1"/>
    </source>
</evidence>
<reference evidence="2 3" key="1">
    <citation type="submission" date="2014-02" db="EMBL/GenBank/DDBJ databases">
        <title>The small core and large imbalanced accessory genome model reveals a collaborative survival strategy of Sorangium cellulosum strains in nature.</title>
        <authorList>
            <person name="Han K."/>
            <person name="Peng R."/>
            <person name="Blom J."/>
            <person name="Li Y.-Z."/>
        </authorList>
    </citation>
    <scope>NUCLEOTIDE SEQUENCE [LARGE SCALE GENOMIC DNA]</scope>
    <source>
        <strain evidence="2 3">So0149</strain>
    </source>
</reference>
<keyword evidence="1" id="KW-0732">Signal</keyword>
<protein>
    <recommendedName>
        <fullName evidence="4">Secreted protein</fullName>
    </recommendedName>
</protein>
<organism evidence="2 3">
    <name type="scientific">Sorangium cellulosum</name>
    <name type="common">Polyangium cellulosum</name>
    <dbReference type="NCBI Taxonomy" id="56"/>
    <lineage>
        <taxon>Bacteria</taxon>
        <taxon>Pseudomonadati</taxon>
        <taxon>Myxococcota</taxon>
        <taxon>Polyangia</taxon>
        <taxon>Polyangiales</taxon>
        <taxon>Polyangiaceae</taxon>
        <taxon>Sorangium</taxon>
    </lineage>
</organism>
<feature type="signal peptide" evidence="1">
    <location>
        <begin position="1"/>
        <end position="44"/>
    </location>
</feature>
<proteinExistence type="predicted"/>
<dbReference type="EMBL" id="JEMC01002476">
    <property type="protein sequence ID" value="KYF87222.1"/>
    <property type="molecule type" value="Genomic_DNA"/>
</dbReference>
<name>A0A150S466_SORCE</name>
<evidence type="ECO:0008006" key="4">
    <source>
        <dbReference type="Google" id="ProtNLM"/>
    </source>
</evidence>
<comment type="caution">
    <text evidence="2">The sequence shown here is derived from an EMBL/GenBank/DDBJ whole genome shotgun (WGS) entry which is preliminary data.</text>
</comment>
<sequence>MNDADKSPKVIVASSFPMQARVATRRSTLAALAASILVPGNARADAPAPTLSSTPAIVLPDRPSPLDDFTNDQVQFTAYSLKQAAALDVPFFGSKYSGSQQLVAYEWKRWVDRKTKSGSVEHVGVAVQLFLRVRKLDANARTSSLSFLAASATLGHAQVDAHIRVRGASSAAISMALPGPSTTTFNVESFQTWLDAVNKIKALILRPETHINPVVLIEPKTSRDVDPLLEHAVVAYGLAKIADGETLAEALDDLPETSDREARRALVIDLYLDFAGIESTELDREPSDHVVQRAKRYVDEMVNDA</sequence>
<dbReference type="Proteomes" id="UP000075515">
    <property type="component" value="Unassembled WGS sequence"/>
</dbReference>
<feature type="chain" id="PRO_5007568656" description="Secreted protein" evidence="1">
    <location>
        <begin position="45"/>
        <end position="305"/>
    </location>
</feature>
<gene>
    <name evidence="2" type="ORF">BE18_39750</name>
</gene>
<evidence type="ECO:0000313" key="3">
    <source>
        <dbReference type="Proteomes" id="UP000075515"/>
    </source>
</evidence>
<dbReference type="AlphaFoldDB" id="A0A150S466"/>
<evidence type="ECO:0000256" key="1">
    <source>
        <dbReference type="SAM" id="SignalP"/>
    </source>
</evidence>